<sequence length="465" mass="52228">MKKVSVLAAAVTLFLSGCSNNNLKKVEQSDHFADDAIGNPLAIVQHPAGIYRDGITYVSYQGPLEDPYVASYNHKTQEWKGPYKAGISDMGKDPSRKIDNHGKPTMLMDDLGYIHVFFGGHGGMPHHGKNPLGNIHYGRNIHVVSKNPYDISSWEELDTIPVFGTYNQAVKMDNGDIYLFYRHGAHRSDWVYQKSTDHGRTFEKPVSFLKHKRRDDLDAVDSWYAWVEKGENDEIIVGYDYHICWDGKAGINGRGHTTERHNAYYMTFNTKDGTWRNVQDEQLNLPITREVADQKTLAFNTGEKWTFNGSVHLDAKGHPHLATNVGKDLGYKTGGPKQTTHIRWDGSNWIVNDAVNVAAVASNQDTRGDFMVKSPDEVSFILEFKDGDDGVISYWNSNDAGKTFDKGDELIRRKGANWALTSIIQDGHPDARMIVAEKQKGEANRRVYLIGDNGPVKRLKSEVGN</sequence>
<gene>
    <name evidence="1" type="ORF">RC083_20265</name>
</gene>
<keyword evidence="2" id="KW-1185">Reference proteome</keyword>
<evidence type="ECO:0000313" key="1">
    <source>
        <dbReference type="EMBL" id="MDQ9093905.1"/>
    </source>
</evidence>
<comment type="caution">
    <text evidence="1">The sequence shown here is derived from an EMBL/GenBank/DDBJ whole genome shotgun (WGS) entry which is preliminary data.</text>
</comment>
<dbReference type="Pfam" id="PF15892">
    <property type="entry name" value="BNR_4"/>
    <property type="match status" value="1"/>
</dbReference>
<name>A0ABU1BHV2_PSEHA</name>
<proteinExistence type="predicted"/>
<evidence type="ECO:0000313" key="2">
    <source>
        <dbReference type="Proteomes" id="UP001226574"/>
    </source>
</evidence>
<organism evidence="1 2">
    <name type="scientific">Pseudoalteromonas haloplanktis</name>
    <name type="common">Alteromonas haloplanktis</name>
    <dbReference type="NCBI Taxonomy" id="228"/>
    <lineage>
        <taxon>Bacteria</taxon>
        <taxon>Pseudomonadati</taxon>
        <taxon>Pseudomonadota</taxon>
        <taxon>Gammaproteobacteria</taxon>
        <taxon>Alteromonadales</taxon>
        <taxon>Pseudoalteromonadaceae</taxon>
        <taxon>Pseudoalteromonas</taxon>
    </lineage>
</organism>
<dbReference type="EMBL" id="JAVIFY010000023">
    <property type="protein sequence ID" value="MDQ9093905.1"/>
    <property type="molecule type" value="Genomic_DNA"/>
</dbReference>
<dbReference type="Proteomes" id="UP001226574">
    <property type="component" value="Unassembled WGS sequence"/>
</dbReference>
<dbReference type="RefSeq" id="WP_087532991.1">
    <property type="nucleotide sequence ID" value="NZ_JAVIFY010000023.1"/>
</dbReference>
<protein>
    <submittedName>
        <fullName evidence="1">BNR-4 repeat-containing protein</fullName>
    </submittedName>
</protein>
<accession>A0ABU1BHV2</accession>
<dbReference type="PROSITE" id="PS51257">
    <property type="entry name" value="PROKAR_LIPOPROTEIN"/>
    <property type="match status" value="1"/>
</dbReference>
<reference evidence="1 2" key="1">
    <citation type="submission" date="2023-08" db="EMBL/GenBank/DDBJ databases">
        <title>Pseudoalteromonas haloplanktis LL1 genome.</title>
        <authorList>
            <person name="Wu S."/>
        </authorList>
    </citation>
    <scope>NUCLEOTIDE SEQUENCE [LARGE SCALE GENOMIC DNA]</scope>
    <source>
        <strain evidence="1 2">LL1</strain>
    </source>
</reference>